<evidence type="ECO:0000313" key="1">
    <source>
        <dbReference type="EMBL" id="AOU97783.1"/>
    </source>
</evidence>
<dbReference type="KEGG" id="aprs:BI364_07230"/>
<sequence>MSHGQEQPQRGLLERLEVKIPIETFGSLILRIHDYRNGRNLLRYFQTEAQGVHEKELPNTLAADRAVHSAYFAVIRPLISR</sequence>
<evidence type="ECO:0000313" key="2">
    <source>
        <dbReference type="Proteomes" id="UP000095401"/>
    </source>
</evidence>
<dbReference type="AlphaFoldDB" id="A0A1D8IMU0"/>
<dbReference type="EMBL" id="CP017415">
    <property type="protein sequence ID" value="AOU97783.1"/>
    <property type="molecule type" value="Genomic_DNA"/>
</dbReference>
<proteinExistence type="predicted"/>
<keyword evidence="2" id="KW-1185">Reference proteome</keyword>
<dbReference type="Proteomes" id="UP000095401">
    <property type="component" value="Chromosome"/>
</dbReference>
<protein>
    <submittedName>
        <fullName evidence="1">Uncharacterized protein</fullName>
    </submittedName>
</protein>
<accession>A0A1D8IMU0</accession>
<reference evidence="2" key="1">
    <citation type="submission" date="2016-09" db="EMBL/GenBank/DDBJ databases">
        <title>Acidihalobacter prosperus F5.</title>
        <authorList>
            <person name="Khaleque H.N."/>
            <person name="Ramsay J.P."/>
            <person name="Kaksonen A.H."/>
            <person name="Boxall N.J."/>
            <person name="Watkin E.L.J."/>
        </authorList>
    </citation>
    <scope>NUCLEOTIDE SEQUENCE [LARGE SCALE GENOMIC DNA]</scope>
    <source>
        <strain evidence="2">F5</strain>
    </source>
</reference>
<name>A0A1D8IMU0_9GAMM</name>
<organism evidence="1 2">
    <name type="scientific">Acidihalobacter yilgarnensis</name>
    <dbReference type="NCBI Taxonomy" id="2819280"/>
    <lineage>
        <taxon>Bacteria</taxon>
        <taxon>Pseudomonadati</taxon>
        <taxon>Pseudomonadota</taxon>
        <taxon>Gammaproteobacteria</taxon>
        <taxon>Chromatiales</taxon>
        <taxon>Ectothiorhodospiraceae</taxon>
        <taxon>Acidihalobacter</taxon>
    </lineage>
</organism>
<gene>
    <name evidence="1" type="ORF">BI364_07230</name>
</gene>